<evidence type="ECO:0000313" key="3">
    <source>
        <dbReference type="EMBL" id="TGN38872.1"/>
    </source>
</evidence>
<sequence>MEISQALEHSQPGLVKRLTTATRQHQLNYRSEQTYLHWISRFVLFHDLTDPALLKADDRRLYLDYLTAQVKVSRARLNQATQALAFLYSEVLTTPETPAAA</sequence>
<accession>A0A4Z1C1I7</accession>
<gene>
    <name evidence="3" type="ORF">E5Q11_14165</name>
</gene>
<protein>
    <submittedName>
        <fullName evidence="3">Integrase</fullName>
    </submittedName>
</protein>
<dbReference type="Gene3D" id="1.10.150.130">
    <property type="match status" value="1"/>
</dbReference>
<feature type="domain" description="Integrase SAM-like N-terminal" evidence="2">
    <location>
        <begin position="14"/>
        <end position="94"/>
    </location>
</feature>
<keyword evidence="4" id="KW-1185">Reference proteome</keyword>
<dbReference type="AlphaFoldDB" id="A0A4Z1C1I7"/>
<evidence type="ECO:0000259" key="2">
    <source>
        <dbReference type="Pfam" id="PF13495"/>
    </source>
</evidence>
<dbReference type="OrthoDB" id="9801717at2"/>
<proteinExistence type="predicted"/>
<dbReference type="GO" id="GO:0003677">
    <property type="term" value="F:DNA binding"/>
    <property type="evidence" value="ECO:0007669"/>
    <property type="project" value="UniProtKB-KW"/>
</dbReference>
<name>A0A4Z1C1I7_9GAMM</name>
<evidence type="ECO:0000256" key="1">
    <source>
        <dbReference type="ARBA" id="ARBA00023125"/>
    </source>
</evidence>
<dbReference type="Pfam" id="PF13495">
    <property type="entry name" value="Phage_int_SAM_4"/>
    <property type="match status" value="1"/>
</dbReference>
<reference evidence="3 4" key="1">
    <citation type="submission" date="2019-04" db="EMBL/GenBank/DDBJ databases">
        <authorList>
            <person name="Park S."/>
            <person name="Yoon J.-H."/>
        </authorList>
    </citation>
    <scope>NUCLEOTIDE SEQUENCE [LARGE SCALE GENOMIC DNA]</scope>
    <source>
        <strain evidence="3 4">HJM-18</strain>
    </source>
</reference>
<comment type="caution">
    <text evidence="3">The sequence shown here is derived from an EMBL/GenBank/DDBJ whole genome shotgun (WGS) entry which is preliminary data.</text>
</comment>
<dbReference type="InterPro" id="IPR004107">
    <property type="entry name" value="Integrase_SAM-like_N"/>
</dbReference>
<evidence type="ECO:0000313" key="4">
    <source>
        <dbReference type="Proteomes" id="UP000298325"/>
    </source>
</evidence>
<organism evidence="3 4">
    <name type="scientific">Marinobacter confluentis</name>
    <dbReference type="NCBI Taxonomy" id="1697557"/>
    <lineage>
        <taxon>Bacteria</taxon>
        <taxon>Pseudomonadati</taxon>
        <taxon>Pseudomonadota</taxon>
        <taxon>Gammaproteobacteria</taxon>
        <taxon>Pseudomonadales</taxon>
        <taxon>Marinobacteraceae</taxon>
        <taxon>Marinobacter</taxon>
    </lineage>
</organism>
<dbReference type="InterPro" id="IPR010998">
    <property type="entry name" value="Integrase_recombinase_N"/>
</dbReference>
<dbReference type="EMBL" id="SRPF01000004">
    <property type="protein sequence ID" value="TGN38872.1"/>
    <property type="molecule type" value="Genomic_DNA"/>
</dbReference>
<dbReference type="GO" id="GO:0015074">
    <property type="term" value="P:DNA integration"/>
    <property type="evidence" value="ECO:0007669"/>
    <property type="project" value="InterPro"/>
</dbReference>
<dbReference type="Proteomes" id="UP000298325">
    <property type="component" value="Unassembled WGS sequence"/>
</dbReference>
<keyword evidence="1" id="KW-0238">DNA-binding</keyword>
<dbReference type="RefSeq" id="WP_135804097.1">
    <property type="nucleotide sequence ID" value="NZ_SRPF01000004.1"/>
</dbReference>